<dbReference type="InterPro" id="IPR051333">
    <property type="entry name" value="CLIP_Serine_Protease"/>
</dbReference>
<organism evidence="2 3">
    <name type="scientific">Glossina fuscipes</name>
    <dbReference type="NCBI Taxonomy" id="7396"/>
    <lineage>
        <taxon>Eukaryota</taxon>
        <taxon>Metazoa</taxon>
        <taxon>Ecdysozoa</taxon>
        <taxon>Arthropoda</taxon>
        <taxon>Hexapoda</taxon>
        <taxon>Insecta</taxon>
        <taxon>Pterygota</taxon>
        <taxon>Neoptera</taxon>
        <taxon>Endopterygota</taxon>
        <taxon>Diptera</taxon>
        <taxon>Brachycera</taxon>
        <taxon>Muscomorpha</taxon>
        <taxon>Hippoboscoidea</taxon>
        <taxon>Glossinidae</taxon>
        <taxon>Glossina</taxon>
    </lineage>
</organism>
<dbReference type="KEGG" id="gfs:119638576"/>
<dbReference type="SUPFAM" id="SSF50494">
    <property type="entry name" value="Trypsin-like serine proteases"/>
    <property type="match status" value="1"/>
</dbReference>
<dbReference type="InterPro" id="IPR001254">
    <property type="entry name" value="Trypsin_dom"/>
</dbReference>
<reference evidence="3" key="1">
    <citation type="submission" date="2025-08" db="UniProtKB">
        <authorList>
            <consortium name="RefSeq"/>
        </authorList>
    </citation>
    <scope>IDENTIFICATION</scope>
    <source>
        <tissue evidence="3">Whole body pupa</tissue>
    </source>
</reference>
<dbReference type="PANTHER" id="PTHR24260:SF147">
    <property type="entry name" value="EG:BACR7A4.3 PROTEIN-RELATED"/>
    <property type="match status" value="1"/>
</dbReference>
<dbReference type="PROSITE" id="PS50240">
    <property type="entry name" value="TRYPSIN_DOM"/>
    <property type="match status" value="1"/>
</dbReference>
<proteinExistence type="predicted"/>
<dbReference type="GO" id="GO:0004252">
    <property type="term" value="F:serine-type endopeptidase activity"/>
    <property type="evidence" value="ECO:0007669"/>
    <property type="project" value="InterPro"/>
</dbReference>
<gene>
    <name evidence="3" type="primary">LOC119638576</name>
</gene>
<dbReference type="PANTHER" id="PTHR24260">
    <property type="match status" value="1"/>
</dbReference>
<keyword evidence="2" id="KW-1185">Reference proteome</keyword>
<dbReference type="AlphaFoldDB" id="A0A9C5Z3K8"/>
<dbReference type="GeneID" id="119638576"/>
<evidence type="ECO:0000259" key="1">
    <source>
        <dbReference type="PROSITE" id="PS50240"/>
    </source>
</evidence>
<evidence type="ECO:0000313" key="3">
    <source>
        <dbReference type="RefSeq" id="XP_037891371.1"/>
    </source>
</evidence>
<dbReference type="Proteomes" id="UP000092443">
    <property type="component" value="Unplaced"/>
</dbReference>
<accession>A0A9C5Z3K8</accession>
<feature type="domain" description="Peptidase S1" evidence="1">
    <location>
        <begin position="42"/>
        <end position="263"/>
    </location>
</feature>
<dbReference type="InterPro" id="IPR043504">
    <property type="entry name" value="Peptidase_S1_PA_chymotrypsin"/>
</dbReference>
<sequence length="267" mass="30781">MSNLLVGVVENGSARNTTEKTLPERMCDVYHIYRHNETIRNMTSGEGSTGRFPFLYALGWMVNDEIQYGNVAALISARYLIVIQLMETSKRVRCPSVARAVGVIRYDQRLHNVDVIDCVIHPLYQFSIYTHYILLVKLAKHMEPTYNGAMCLWTSNDIDDHTDLNFLYNKKNSYELETLTLKDSPTSDCMPHYEDIMRFRSLRCATASEYPKDSCPFDTSSPLFTIVNNVPFIVGFSEFCTSGKPFVYSLISDHISWIEKIIWPDYY</sequence>
<protein>
    <submittedName>
        <fullName evidence="3">Serine protease snake-like</fullName>
    </submittedName>
</protein>
<evidence type="ECO:0000313" key="2">
    <source>
        <dbReference type="Proteomes" id="UP000092443"/>
    </source>
</evidence>
<dbReference type="RefSeq" id="XP_037891371.1">
    <property type="nucleotide sequence ID" value="XM_038035443.1"/>
</dbReference>
<dbReference type="Gene3D" id="2.40.10.10">
    <property type="entry name" value="Trypsin-like serine proteases"/>
    <property type="match status" value="1"/>
</dbReference>
<dbReference type="GO" id="GO:0006508">
    <property type="term" value="P:proteolysis"/>
    <property type="evidence" value="ECO:0007669"/>
    <property type="project" value="InterPro"/>
</dbReference>
<name>A0A9C5Z3K8_9MUSC</name>
<dbReference type="InterPro" id="IPR009003">
    <property type="entry name" value="Peptidase_S1_PA"/>
</dbReference>